<proteinExistence type="predicted"/>
<keyword evidence="3" id="KW-1185">Reference proteome</keyword>
<name>A0A3A1NBE5_9FLAO</name>
<feature type="domain" description="General stress protein FMN-binding split barrel" evidence="1">
    <location>
        <begin position="13"/>
        <end position="150"/>
    </location>
</feature>
<dbReference type="EMBL" id="QXFH01000070">
    <property type="protein sequence ID" value="RIV35295.1"/>
    <property type="molecule type" value="Genomic_DNA"/>
</dbReference>
<dbReference type="SUPFAM" id="SSF50475">
    <property type="entry name" value="FMN-binding split barrel"/>
    <property type="match status" value="1"/>
</dbReference>
<reference evidence="2 3" key="1">
    <citation type="submission" date="2018-08" db="EMBL/GenBank/DDBJ databases">
        <title>Proposal of Muricauda 72 sp.nov. and Muricauda NH166 sp.nov., isolated from seawater.</title>
        <authorList>
            <person name="Cheng H."/>
            <person name="Wu Y.-H."/>
            <person name="Guo L.-L."/>
            <person name="Xu X.-W."/>
        </authorList>
    </citation>
    <scope>NUCLEOTIDE SEQUENCE [LARGE SCALE GENOMIC DNA]</scope>
    <source>
        <strain evidence="2 3">KCTC 22173</strain>
    </source>
</reference>
<protein>
    <submittedName>
        <fullName evidence="2">General stress protein</fullName>
    </submittedName>
</protein>
<dbReference type="PANTHER" id="PTHR34818">
    <property type="entry name" value="PROTEIN BLI-3"/>
    <property type="match status" value="1"/>
</dbReference>
<dbReference type="Pfam" id="PF16242">
    <property type="entry name" value="Pyrid_ox_like"/>
    <property type="match status" value="1"/>
</dbReference>
<accession>A0A3A1NBE5</accession>
<dbReference type="Gene3D" id="2.30.110.10">
    <property type="entry name" value="Electron Transport, Fmn-binding Protein, Chain A"/>
    <property type="match status" value="1"/>
</dbReference>
<evidence type="ECO:0000313" key="2">
    <source>
        <dbReference type="EMBL" id="RIV35295.1"/>
    </source>
</evidence>
<dbReference type="Proteomes" id="UP000266067">
    <property type="component" value="Unassembled WGS sequence"/>
</dbReference>
<dbReference type="AlphaFoldDB" id="A0A3A1NBE5"/>
<sequence length="167" mass="19216">MNNKNYRNNPEGLRHIRTLIDEQKTVMMASELDTIPFSICPMTLQQMDEQGDLWFFASKDSGLFRDIEKDNRVQIIYSDEQKHTYISIFGNATHIIANQKRDELWNSNLLNWFDGKEDSNLALINVNMENAFYWDNENSELVSLFKIGKGGSVKEKSGAGVKGFVNL</sequence>
<evidence type="ECO:0000259" key="1">
    <source>
        <dbReference type="Pfam" id="PF16242"/>
    </source>
</evidence>
<evidence type="ECO:0000313" key="3">
    <source>
        <dbReference type="Proteomes" id="UP000266067"/>
    </source>
</evidence>
<gene>
    <name evidence="2" type="ORF">D2V08_08040</name>
</gene>
<dbReference type="PANTHER" id="PTHR34818:SF1">
    <property type="entry name" value="PROTEIN BLI-3"/>
    <property type="match status" value="1"/>
</dbReference>
<comment type="caution">
    <text evidence="2">The sequence shown here is derived from an EMBL/GenBank/DDBJ whole genome shotgun (WGS) entry which is preliminary data.</text>
</comment>
<dbReference type="RefSeq" id="WP_119607520.1">
    <property type="nucleotide sequence ID" value="NZ_QXFH01000070.1"/>
</dbReference>
<dbReference type="InterPro" id="IPR012349">
    <property type="entry name" value="Split_barrel_FMN-bd"/>
</dbReference>
<dbReference type="InterPro" id="IPR038725">
    <property type="entry name" value="YdaG_split_barrel_FMN-bd"/>
</dbReference>
<organism evidence="2 3">
    <name type="scientific">Flagellimonas lutimaris</name>
    <dbReference type="NCBI Taxonomy" id="475082"/>
    <lineage>
        <taxon>Bacteria</taxon>
        <taxon>Pseudomonadati</taxon>
        <taxon>Bacteroidota</taxon>
        <taxon>Flavobacteriia</taxon>
        <taxon>Flavobacteriales</taxon>
        <taxon>Flavobacteriaceae</taxon>
        <taxon>Flagellimonas</taxon>
    </lineage>
</organism>
<dbReference type="OrthoDB" id="1432662at2"/>
<dbReference type="InterPro" id="IPR052917">
    <property type="entry name" value="Stress-Dev_Protein"/>
</dbReference>